<dbReference type="RefSeq" id="WP_021826362.1">
    <property type="nucleotide sequence ID" value="NZ_AWGW01000029.1"/>
</dbReference>
<organism evidence="1 2">
    <name type="scientific">Segatella salivae F0493</name>
    <dbReference type="NCBI Taxonomy" id="1395125"/>
    <lineage>
        <taxon>Bacteria</taxon>
        <taxon>Pseudomonadati</taxon>
        <taxon>Bacteroidota</taxon>
        <taxon>Bacteroidia</taxon>
        <taxon>Bacteroidales</taxon>
        <taxon>Prevotellaceae</taxon>
        <taxon>Segatella</taxon>
    </lineage>
</organism>
<evidence type="ECO:0000313" key="2">
    <source>
        <dbReference type="Proteomes" id="UP000017023"/>
    </source>
</evidence>
<sequence>MKELSLKEVILINGGETTFDSGTLPEVVVVGHKKTFWEKLIEYIQSIPGYDPMVEYQSRTYEVYM</sequence>
<proteinExistence type="predicted"/>
<dbReference type="GeneID" id="78498804"/>
<gene>
    <name evidence="1" type="ORF">HMPREF9145_1810</name>
</gene>
<evidence type="ECO:0000313" key="1">
    <source>
        <dbReference type="EMBL" id="ERJ98707.1"/>
    </source>
</evidence>
<dbReference type="AlphaFoldDB" id="U2L2F0"/>
<dbReference type="Proteomes" id="UP000017023">
    <property type="component" value="Unassembled WGS sequence"/>
</dbReference>
<accession>U2L2F0</accession>
<reference evidence="1 2" key="1">
    <citation type="submission" date="2013-08" db="EMBL/GenBank/DDBJ databases">
        <authorList>
            <person name="Durkin A.S."/>
            <person name="Haft D.R."/>
            <person name="McCorrison J."/>
            <person name="Torralba M."/>
            <person name="Gillis M."/>
            <person name="Haft D.H."/>
            <person name="Methe B."/>
            <person name="Sutton G."/>
            <person name="Nelson K.E."/>
        </authorList>
    </citation>
    <scope>NUCLEOTIDE SEQUENCE [LARGE SCALE GENOMIC DNA]</scope>
    <source>
        <strain evidence="1 2">F0493</strain>
    </source>
</reference>
<protein>
    <submittedName>
        <fullName evidence="1">Uncharacterized protein</fullName>
    </submittedName>
</protein>
<dbReference type="EMBL" id="AWGW01000029">
    <property type="protein sequence ID" value="ERJ98707.1"/>
    <property type="molecule type" value="Genomic_DNA"/>
</dbReference>
<comment type="caution">
    <text evidence="1">The sequence shown here is derived from an EMBL/GenBank/DDBJ whole genome shotgun (WGS) entry which is preliminary data.</text>
</comment>
<name>U2L2F0_9BACT</name>
<dbReference type="PATRIC" id="fig|1395125.3.peg.2401"/>